<protein>
    <submittedName>
        <fullName evidence="4">Tetratricopeptide repeat protein</fullName>
    </submittedName>
</protein>
<accession>A0A2S9Y1N9</accession>
<dbReference type="SUPFAM" id="SSF48452">
    <property type="entry name" value="TPR-like"/>
    <property type="match status" value="7"/>
</dbReference>
<dbReference type="Proteomes" id="UP000238823">
    <property type="component" value="Unassembled WGS sequence"/>
</dbReference>
<dbReference type="InterPro" id="IPR051012">
    <property type="entry name" value="CellSynth/LPSAsmb/PSIAsmb"/>
</dbReference>
<evidence type="ECO:0000256" key="1">
    <source>
        <dbReference type="ARBA" id="ARBA00022737"/>
    </source>
</evidence>
<organism evidence="4 5">
    <name type="scientific">Enhygromyxa salina</name>
    <dbReference type="NCBI Taxonomy" id="215803"/>
    <lineage>
        <taxon>Bacteria</taxon>
        <taxon>Pseudomonadati</taxon>
        <taxon>Myxococcota</taxon>
        <taxon>Polyangia</taxon>
        <taxon>Nannocystales</taxon>
        <taxon>Nannocystaceae</taxon>
        <taxon>Enhygromyxa</taxon>
    </lineage>
</organism>
<dbReference type="RefSeq" id="WP_106093260.1">
    <property type="nucleotide sequence ID" value="NZ_PVNL01000122.1"/>
</dbReference>
<proteinExistence type="predicted"/>
<dbReference type="InterPro" id="IPR011990">
    <property type="entry name" value="TPR-like_helical_dom_sf"/>
</dbReference>
<evidence type="ECO:0000313" key="5">
    <source>
        <dbReference type="Proteomes" id="UP000238823"/>
    </source>
</evidence>
<dbReference type="EMBL" id="PVNL01000122">
    <property type="protein sequence ID" value="PRP99028.1"/>
    <property type="molecule type" value="Genomic_DNA"/>
</dbReference>
<comment type="caution">
    <text evidence="4">The sequence shown here is derived from an EMBL/GenBank/DDBJ whole genome shotgun (WGS) entry which is preliminary data.</text>
</comment>
<dbReference type="SMART" id="SM00028">
    <property type="entry name" value="TPR"/>
    <property type="match status" value="15"/>
</dbReference>
<dbReference type="Gene3D" id="1.25.40.10">
    <property type="entry name" value="Tetratricopeptide repeat domain"/>
    <property type="match status" value="14"/>
</dbReference>
<feature type="coiled-coil region" evidence="3">
    <location>
        <begin position="3175"/>
        <end position="3232"/>
    </location>
</feature>
<evidence type="ECO:0000313" key="4">
    <source>
        <dbReference type="EMBL" id="PRP99028.1"/>
    </source>
</evidence>
<keyword evidence="2" id="KW-0802">TPR repeat</keyword>
<name>A0A2S9Y1N9_9BACT</name>
<reference evidence="4 5" key="1">
    <citation type="submission" date="2018-03" db="EMBL/GenBank/DDBJ databases">
        <title>Draft Genome Sequences of the Obligatory Marine Myxobacteria Enhygromyxa salina SWB007.</title>
        <authorList>
            <person name="Poehlein A."/>
            <person name="Moghaddam J.A."/>
            <person name="Harms H."/>
            <person name="Alanjari M."/>
            <person name="Koenig G.M."/>
            <person name="Daniel R."/>
            <person name="Schaeberle T.F."/>
        </authorList>
    </citation>
    <scope>NUCLEOTIDE SEQUENCE [LARGE SCALE GENOMIC DNA]</scope>
    <source>
        <strain evidence="4 5">SWB007</strain>
    </source>
</reference>
<dbReference type="InterPro" id="IPR019734">
    <property type="entry name" value="TPR_rpt"/>
</dbReference>
<gene>
    <name evidence="4" type="ORF">ENSA7_64120</name>
</gene>
<dbReference type="PANTHER" id="PTHR45586">
    <property type="entry name" value="TPR REPEAT-CONTAINING PROTEIN PA4667"/>
    <property type="match status" value="1"/>
</dbReference>
<feature type="coiled-coil region" evidence="3">
    <location>
        <begin position="1022"/>
        <end position="1056"/>
    </location>
</feature>
<dbReference type="OrthoDB" id="5244639at2"/>
<dbReference type="Pfam" id="PF14559">
    <property type="entry name" value="TPR_19"/>
    <property type="match status" value="1"/>
</dbReference>
<dbReference type="Pfam" id="PF13176">
    <property type="entry name" value="TPR_7"/>
    <property type="match status" value="3"/>
</dbReference>
<keyword evidence="1" id="KW-0677">Repeat</keyword>
<dbReference type="PANTHER" id="PTHR45586:SF1">
    <property type="entry name" value="LIPOPOLYSACCHARIDE ASSEMBLY PROTEIN B"/>
    <property type="match status" value="1"/>
</dbReference>
<keyword evidence="3" id="KW-0175">Coiled coil</keyword>
<evidence type="ECO:0000256" key="2">
    <source>
        <dbReference type="ARBA" id="ARBA00022803"/>
    </source>
</evidence>
<evidence type="ECO:0000256" key="3">
    <source>
        <dbReference type="SAM" id="Coils"/>
    </source>
</evidence>
<feature type="coiled-coil region" evidence="3">
    <location>
        <begin position="1963"/>
        <end position="2014"/>
    </location>
</feature>
<sequence>MAEVRSALLSYLRSTDDTTHAALSAVVESTGQDLAAASQSVRDESNNVEAAALVLAHLVLAAHGKDDADPQAIVDRAKTLAQRAPRNADGNDVALLSGEVLWRVGGQPRLAEPYFRRVRRSDASNPDIVGFYRELFSSAADGSQLMQVLVQARRASKDPDHRFELAEEMASLAQDRLGSTDRAIEVWRAVVREDGNDPRAIANLERLYREGAKWTALVELLKDQFDTIEDRDETRQERIDKLLEITELYRKELRLEAMALATLQRILDIDPRHQGSLEVLADTYASGKRWNDLLGVYQRLHDAAKEDGDAEAEADVLRKVAAIWVEKLGNPQRALEPLADLLALLPGDRGAREMMAKIHEQRRDWRALIALRREELAEREGEDGLELRLELAGLAEDKLGDRREAIAGWNAVLQHHGEHEKALEALARLYERESRWAEAAEIRHRQVAIADSVGRAVKLLTDIGHIYAERLRNPYDSIRVWREIARLVPGHDKALRTLRDAYVASGLWDELTELYVAQGRVSDLVDALQSAADRVGATDERVSLYRRVAQLCRERLGQPERAVKALERTLAIQPNNLVVARELLPIYREQGNWAALMRTINVLLEASDKVDEKLELIEQLREVAADRLQSPQLTFQWAARAYELRPTDEALRAQLERASASSDNWDELTRIFERRIAGEPLSGTDSESSGEVSVQAVKRAEHAEQLLLLEKLAVIARDHLSKPDDAQRFFRRIIELDPTNEAAMLALEAIYTSTRRWDDLSEVYRRRLDVAPDDTARLATLRGLARLQEGQLKDFDAAVETYDKILALDPEDLVTLDALAEILRSRGEWQRLAEVLQRKLEIPSLPAGDDGEPAGTRPIEPSDIPVLFELSHVRAARLDQTELAITGFLKILELEATHRVAVEALEEIYRADPATAVTIMRGLLPYYRRIGDRTREAEAMEVLLAAVDVDAGEGEGQHDPAARERRREQKSQLAAIYEQMPERRGDALRIYAELFERDPADWEGRQLLQRLGRSLAQMQLVASAYNNALVAITAQAAEAEAEGRALERAEANLRRDLLLELGAMLRDDLEQPIAAEKAYAEILERDETHQAAYDALESLLRTRSAHQELLDLYRRRVDVVFNQREQRQLLGRIIEIAREVLGDRETAIVTAEELLDLIPDDLPTIELLAQMYAEGGESEDLDKLEELLGRWAELVGDRELRHELGCKRASLRIQHQQDAFGAVDLLGSIIGENADHEQARALLEDLLDVSDVQVQVGGLLLPIYQRRGDHHGRIRVLRVRRDNATAEQRRDDATSYLLEIAKIQERELNDHERAFASLREAYLSDPRRLDSREEVERLGTALGKERDLVEIWGEALTSEEAGDKTLRIDLIHRAAVLLDDRLHDSEGARRAWLTLIELDPPDAALAHKTVRALVRLHLEAGDFAALVAAQRALLRFTDAHHEQVRIRLAIAEIQLDQLMDRIGAALTWAEVVDMEPANRVALDALERLLLEEREWQRLTEVLEHRISVAEEPRAQAQLWRRIGDIRRAELDDPQQAIQAFQSVLDLKTGHDDAVYAQTQLVELNRALERWPDVEEGLRRLISLADTDSVRVQLLAETAEVVGKKLGRPDDALDLLKRVLDLSPTDGRARSMVGSYLEPDDTRERSIRILTPLYEGEQNWAALLELQELQARKQPSGRRRLQALLRVARTQEEKLEDPARAFTVLCEAMTEAGDQPELSEILDKVERLGAASERSEALYETYQRTVDHILDSELQQRVLRSMGLVALARLGRLDDARAVYERLIESRPDDDGATDALEQIYVRQGADEALANLLVRKVDRISDTAERDGLLIRAAEIHRTRLDDAEEAIRLYERLSDQGLQREDVQNVLEPLYESTGRFRELASHLTRKLAHLQGKTAVDTHLRLGRLYGEHLEDPEEGIRHLGAALKADPDHAVGTDELSRYLQDPSMRSRAAEMLEPVFLAVQDWERLLQIQEVRLNEAEDHADRVQIMLRMARMQEEQLEDLEKAFDAYARVFKEDPTNSRVRDHLGRLANVLASTDRYAEILTEYSSANPDDNSETMLEVVHECARLWAGSLRQPAKSVVLYKRLLEARPDDRQVFGELESALSMGEMWQELADAYWNQAEDSLDEDRQVDLLMRLSRVALDVLDDPKLGSKAFRRILDTQPDNDRARAQLEQVYQLTESWDELLELLRDRLSRSMDQDDRTPVYLQIAELQDGPLDDGEGALDTLESLLGEVVNEINAIAALERIADARVPQRQRVFTILQPIYESTGNTPRLVSVCEWRLTVSEDPSARHELHRELARHLESIPDGAQYAFRALARALHEPGPADALMTLDAEIGRIATALEMPGALADAQVAASDSERLESDIDRRLELLIRAARIRSEDSPEIAVEILRKALTLRDDQEDALELMDAALVRLGYHEELREVLVRRVEVEADDTERVDHLRRLATLFEDILANPEEAEKAWRRLLDIEPNDVEALQRLSRTYAASGSTGELIEVLERRIEASNDGEERRTLRMQLAAIHRESAKNREAEIEVLRSLLSEAPSDEEAMATLARALLAEERHAEAADIIQDRATIAPTAERKASLMLDAARLYAGPLEDLLGAVERYEQVLQLLPGQEGAVADLVELCKKEDVSEQAANLVRPHLEAHGRWPDLATILDARASLSEDPDEVLRALRELAAVRHEKLADAAGALEATMKLIDKSPADELQDPLTAAMRLAGELDGLEPLIEQLGSRAKDDSRDPEARVAIGLAAAFAASDYMGDPDKALQVLIPLLDAELADLATCERIEELATRKEDVALIERALCEGARIGAGTEKHLPMLVRLGEARVTLGSWPEAVEAFRDALDMEVGLDAAVRGLEVVLTRTLGDDGQGDVPDGLLDALENAYQMANNAAGLAGIARVRLRHADGPDRIGLLQTLGGLIEQGGGTPLEALEAWGALLALDGDSAQALERTLALSEQPELAPRAGELLAAAVTAASEADRISAPTCLAATRLWLTRLNAPERAMAVLSLLLEEQPEHPEALGLLVETARALGEAEGLHEALTRAASAQADPLVAAGLWREAASVAESMLADPAVAIADLRQLIEADESDRPGWTRLLALLGQANDHEVLSEALGHRVMITDDDAERRELRYRQANHLVDKLERFEDAIIVYNDMLGADPGDTVALAELELLLRRLERWRDVRDLLERKLEVVEGEERVGVQEEMARLAEEKLDDATDAIEVLSAVVLEYPERDATRVWLERLLTKEERWVDLSELLGGRMDRLRDVGDTDGYRELASQLASLLAEKLDDSDRAQDILTELLEVDPSYVPALLSLASVYEARGDDAAMRETLERAAALDPQGSIGARLRLRLAGLSEDPAERRAHLEKALQLDPSNADAGRELLALSKSEKRWDQVAYLLEMAVGRAKSDDKRRSLQLERVDVMTGKLADSEGALRVLASIYEHVQDDVDVNRRIADALFIADRYEEAVGMYHWLVEMTVGKRSKKRAHYLTRLARIEIAGEQPDGAQKRLEEAYRLDTTNVETLLTLGNLHEQNQRWPDALKIYRSMLLQNADKSGLLRRGDIYLRLSQVHMGLGEKPKAQAMLRRGIEEDQEHSGLKDALDAIGG</sequence>